<dbReference type="AlphaFoldDB" id="A0AAD8THR2"/>
<gene>
    <name evidence="3" type="ORF">QYE76_043968</name>
</gene>
<keyword evidence="4" id="KW-1185">Reference proteome</keyword>
<comment type="caution">
    <text evidence="1">Lacks conserved residue(s) required for the propagation of feature annotation.</text>
</comment>
<dbReference type="GO" id="GO:0016020">
    <property type="term" value="C:membrane"/>
    <property type="evidence" value="ECO:0007669"/>
    <property type="project" value="UniProtKB-SubCell"/>
</dbReference>
<feature type="region of interest" description="Disordered" evidence="2">
    <location>
        <begin position="257"/>
        <end position="280"/>
    </location>
</feature>
<comment type="similarity">
    <text evidence="1">Belongs to the DP1 family.</text>
</comment>
<evidence type="ECO:0000256" key="2">
    <source>
        <dbReference type="SAM" id="MobiDB-lite"/>
    </source>
</evidence>
<evidence type="ECO:0000313" key="3">
    <source>
        <dbReference type="EMBL" id="KAK1683120.1"/>
    </source>
</evidence>
<evidence type="ECO:0000313" key="4">
    <source>
        <dbReference type="Proteomes" id="UP001231189"/>
    </source>
</evidence>
<dbReference type="PANTHER" id="PTHR12300:SF55">
    <property type="entry name" value="HVA22-LIKE PROTEIN"/>
    <property type="match status" value="1"/>
</dbReference>
<protein>
    <recommendedName>
        <fullName evidence="1">HVA22-like protein</fullName>
    </recommendedName>
</protein>
<dbReference type="InterPro" id="IPR004345">
    <property type="entry name" value="TB2_DP1_HVA22"/>
</dbReference>
<feature type="transmembrane region" description="Helical" evidence="1">
    <location>
        <begin position="43"/>
        <end position="61"/>
    </location>
</feature>
<comment type="caution">
    <text evidence="3">The sequence shown here is derived from an EMBL/GenBank/DDBJ whole genome shotgun (WGS) entry which is preliminary data.</text>
</comment>
<keyword evidence="1" id="KW-0472">Membrane</keyword>
<proteinExistence type="inferred from homology"/>
<sequence>MSVELLTKFLTILFGYAMPALECFKAIEQRTGRTDQLRFWCQYWIILVMLVIFDEIAGALVSKIPMFYELRLAFLVYLWYPQTRGTDIVYETFVRPLVMQYEPNIEERLRYLRANAGDLIVFYLKNFTDKGYEMFLRVLDYVRSQATSGSKTRRFFSFRGDRAERPSFLEDDYVPGGDRRGAARQQRPREFVVFQEAYIRANAGDLIVFYLKNFTDRGYKMFLGVLDYFRSQATSGSKTRRFFSFRGDRVERPSFLEDDYVPGGDRRGAARQWRPQGGDY</sequence>
<reference evidence="3" key="1">
    <citation type="submission" date="2023-07" db="EMBL/GenBank/DDBJ databases">
        <title>A chromosome-level genome assembly of Lolium multiflorum.</title>
        <authorList>
            <person name="Chen Y."/>
            <person name="Copetti D."/>
            <person name="Kolliker R."/>
            <person name="Studer B."/>
        </authorList>
    </citation>
    <scope>NUCLEOTIDE SEQUENCE</scope>
    <source>
        <strain evidence="3">02402/16</strain>
        <tissue evidence="3">Leaf</tissue>
    </source>
</reference>
<organism evidence="3 4">
    <name type="scientific">Lolium multiflorum</name>
    <name type="common">Italian ryegrass</name>
    <name type="synonym">Lolium perenne subsp. multiflorum</name>
    <dbReference type="NCBI Taxonomy" id="4521"/>
    <lineage>
        <taxon>Eukaryota</taxon>
        <taxon>Viridiplantae</taxon>
        <taxon>Streptophyta</taxon>
        <taxon>Embryophyta</taxon>
        <taxon>Tracheophyta</taxon>
        <taxon>Spermatophyta</taxon>
        <taxon>Magnoliopsida</taxon>
        <taxon>Liliopsida</taxon>
        <taxon>Poales</taxon>
        <taxon>Poaceae</taxon>
        <taxon>BOP clade</taxon>
        <taxon>Pooideae</taxon>
        <taxon>Poodae</taxon>
        <taxon>Poeae</taxon>
        <taxon>Poeae Chloroplast Group 2 (Poeae type)</taxon>
        <taxon>Loliodinae</taxon>
        <taxon>Loliinae</taxon>
        <taxon>Lolium</taxon>
    </lineage>
</organism>
<keyword evidence="1" id="KW-0812">Transmembrane</keyword>
<dbReference type="PANTHER" id="PTHR12300">
    <property type="entry name" value="HVA22-LIKE PROTEINS"/>
    <property type="match status" value="1"/>
</dbReference>
<name>A0AAD8THR2_LOLMU</name>
<keyword evidence="1" id="KW-1133">Transmembrane helix</keyword>
<dbReference type="Pfam" id="PF03134">
    <property type="entry name" value="TB2_DP1_HVA22"/>
    <property type="match status" value="1"/>
</dbReference>
<accession>A0AAD8THR2</accession>
<evidence type="ECO:0000256" key="1">
    <source>
        <dbReference type="RuleBase" id="RU362006"/>
    </source>
</evidence>
<dbReference type="Proteomes" id="UP001231189">
    <property type="component" value="Unassembled WGS sequence"/>
</dbReference>
<comment type="subcellular location">
    <subcellularLocation>
        <location evidence="1">Membrane</location>
        <topology evidence="1">Multi-pass membrane protein</topology>
    </subcellularLocation>
</comment>
<dbReference type="EMBL" id="JAUUTY010000002">
    <property type="protein sequence ID" value="KAK1683120.1"/>
    <property type="molecule type" value="Genomic_DNA"/>
</dbReference>